<dbReference type="PROSITE" id="PS50850">
    <property type="entry name" value="MFS"/>
    <property type="match status" value="1"/>
</dbReference>
<dbReference type="GO" id="GO:0005886">
    <property type="term" value="C:plasma membrane"/>
    <property type="evidence" value="ECO:0007669"/>
    <property type="project" value="TreeGrafter"/>
</dbReference>
<evidence type="ECO:0000256" key="1">
    <source>
        <dbReference type="ARBA" id="ARBA00004141"/>
    </source>
</evidence>
<evidence type="ECO:0000256" key="2">
    <source>
        <dbReference type="ARBA" id="ARBA00022448"/>
    </source>
</evidence>
<keyword evidence="3 6" id="KW-0812">Transmembrane</keyword>
<dbReference type="GO" id="GO:0022857">
    <property type="term" value="F:transmembrane transporter activity"/>
    <property type="evidence" value="ECO:0007669"/>
    <property type="project" value="InterPro"/>
</dbReference>
<dbReference type="PANTHER" id="PTHR23501">
    <property type="entry name" value="MAJOR FACILITATOR SUPERFAMILY"/>
    <property type="match status" value="1"/>
</dbReference>
<reference evidence="8 9" key="1">
    <citation type="submission" date="2019-12" db="EMBL/GenBank/DDBJ databases">
        <title>Draft genome sequence of the ascomycete Xylaria multiplex DSM 110363.</title>
        <authorList>
            <person name="Buettner E."/>
            <person name="Kellner H."/>
        </authorList>
    </citation>
    <scope>NUCLEOTIDE SEQUENCE [LARGE SCALE GENOMIC DNA]</scope>
    <source>
        <strain evidence="8 9">DSM 110363</strain>
    </source>
</reference>
<feature type="transmembrane region" description="Helical" evidence="6">
    <location>
        <begin position="379"/>
        <end position="400"/>
    </location>
</feature>
<dbReference type="InterPro" id="IPR020846">
    <property type="entry name" value="MFS_dom"/>
</dbReference>
<evidence type="ECO:0000256" key="4">
    <source>
        <dbReference type="ARBA" id="ARBA00022989"/>
    </source>
</evidence>
<evidence type="ECO:0000256" key="6">
    <source>
        <dbReference type="SAM" id="Phobius"/>
    </source>
</evidence>
<dbReference type="OrthoDB" id="10021397at2759"/>
<sequence length="526" mass="55940">MGASMVADIGDGSNPCFTGSPEKVAGLTATNVATDSTTQQENTDDEPDYLRPWELVPVFAAMALAIFILAILEIGSVVSATAISSPAFIVGRAIAGSGSAGILIGVFIAITHSVPPRWRPICNSTIGGLECIAMIVAPVIGGALTTYVTWRWNFWLNLPVGGVTIAILVVLFKNSKNQKIPEGSITSKLKQLNIFALFIFTGSIVSLLSALEWGGTTYNWGSGRIVALLVVAVVSFGIFVTWEVLRKDRATIPSSVLLNRTAGLCILYAFCTSAAFNVVDYFVSHPKFLPYKWRAVTIINTRLSKLPIWFQAIKGASAAESGAMLLPSIIGLSVAAISSGFIVSLFGYYTPLMVLGSVMMAIGFGFLTTFTPATGAPSWVGWQVLFGIGIGFAISQPWTAIQTALPAEDIPVGLSAISFAISIGAALIISISQNIFTNLLRDGLSNIPGVDVDYIISHGATGLLRVIPSSQKDGVLRTYNWAVTRTFWACVAVALLGLLAALCMEWKSVKDLRKGLDDEARGSQEK</sequence>
<dbReference type="FunFam" id="1.20.1250.20:FF:000196">
    <property type="entry name" value="MFS toxin efflux pump (AflT)"/>
    <property type="match status" value="1"/>
</dbReference>
<feature type="transmembrane region" description="Helical" evidence="6">
    <location>
        <begin position="192"/>
        <end position="213"/>
    </location>
</feature>
<keyword evidence="2" id="KW-0813">Transport</keyword>
<dbReference type="FunCoup" id="A0A7C8J124">
    <property type="interactions" value="65"/>
</dbReference>
<protein>
    <recommendedName>
        <fullName evidence="7">Major facilitator superfamily (MFS) profile domain-containing protein</fullName>
    </recommendedName>
</protein>
<comment type="caution">
    <text evidence="8">The sequence shown here is derived from an EMBL/GenBank/DDBJ whole genome shotgun (WGS) entry which is preliminary data.</text>
</comment>
<evidence type="ECO:0000259" key="7">
    <source>
        <dbReference type="PROSITE" id="PS50850"/>
    </source>
</evidence>
<keyword evidence="9" id="KW-1185">Reference proteome</keyword>
<dbReference type="PANTHER" id="PTHR23501:SF199">
    <property type="entry name" value="MFS EFFLUX TRANSPORTER INPD-RELATED"/>
    <property type="match status" value="1"/>
</dbReference>
<evidence type="ECO:0000313" key="8">
    <source>
        <dbReference type="EMBL" id="KAF2968359.1"/>
    </source>
</evidence>
<dbReference type="InterPro" id="IPR011701">
    <property type="entry name" value="MFS"/>
</dbReference>
<feature type="transmembrane region" description="Helical" evidence="6">
    <location>
        <begin position="412"/>
        <end position="436"/>
    </location>
</feature>
<evidence type="ECO:0000313" key="9">
    <source>
        <dbReference type="Proteomes" id="UP000481858"/>
    </source>
</evidence>
<feature type="transmembrane region" description="Helical" evidence="6">
    <location>
        <begin position="154"/>
        <end position="172"/>
    </location>
</feature>
<dbReference type="AlphaFoldDB" id="A0A7C8J124"/>
<keyword evidence="5 6" id="KW-0472">Membrane</keyword>
<comment type="subcellular location">
    <subcellularLocation>
        <location evidence="1">Membrane</location>
        <topology evidence="1">Multi-pass membrane protein</topology>
    </subcellularLocation>
</comment>
<feature type="transmembrane region" description="Helical" evidence="6">
    <location>
        <begin position="486"/>
        <end position="504"/>
    </location>
</feature>
<feature type="domain" description="Major facilitator superfamily (MFS) profile" evidence="7">
    <location>
        <begin position="1"/>
        <end position="509"/>
    </location>
</feature>
<feature type="transmembrane region" description="Helical" evidence="6">
    <location>
        <begin position="257"/>
        <end position="279"/>
    </location>
</feature>
<feature type="transmembrane region" description="Helical" evidence="6">
    <location>
        <begin position="324"/>
        <end position="345"/>
    </location>
</feature>
<feature type="transmembrane region" description="Helical" evidence="6">
    <location>
        <begin position="352"/>
        <end position="373"/>
    </location>
</feature>
<dbReference type="Gene3D" id="1.20.1250.20">
    <property type="entry name" value="MFS general substrate transporter like domains"/>
    <property type="match status" value="2"/>
</dbReference>
<keyword evidence="4 6" id="KW-1133">Transmembrane helix</keyword>
<dbReference type="InterPro" id="IPR036259">
    <property type="entry name" value="MFS_trans_sf"/>
</dbReference>
<dbReference type="EMBL" id="WUBL01000052">
    <property type="protein sequence ID" value="KAF2968359.1"/>
    <property type="molecule type" value="Genomic_DNA"/>
</dbReference>
<evidence type="ECO:0000256" key="5">
    <source>
        <dbReference type="ARBA" id="ARBA00023136"/>
    </source>
</evidence>
<proteinExistence type="predicted"/>
<feature type="transmembrane region" description="Helical" evidence="6">
    <location>
        <begin position="89"/>
        <end position="114"/>
    </location>
</feature>
<organism evidence="8 9">
    <name type="scientific">Xylaria multiplex</name>
    <dbReference type="NCBI Taxonomy" id="323545"/>
    <lineage>
        <taxon>Eukaryota</taxon>
        <taxon>Fungi</taxon>
        <taxon>Dikarya</taxon>
        <taxon>Ascomycota</taxon>
        <taxon>Pezizomycotina</taxon>
        <taxon>Sordariomycetes</taxon>
        <taxon>Xylariomycetidae</taxon>
        <taxon>Xylariales</taxon>
        <taxon>Xylariaceae</taxon>
        <taxon>Xylaria</taxon>
    </lineage>
</organism>
<dbReference type="SUPFAM" id="SSF103473">
    <property type="entry name" value="MFS general substrate transporter"/>
    <property type="match status" value="1"/>
</dbReference>
<feature type="transmembrane region" description="Helical" evidence="6">
    <location>
        <begin position="58"/>
        <end position="83"/>
    </location>
</feature>
<dbReference type="Proteomes" id="UP000481858">
    <property type="component" value="Unassembled WGS sequence"/>
</dbReference>
<accession>A0A7C8J124</accession>
<name>A0A7C8J124_9PEZI</name>
<feature type="transmembrane region" description="Helical" evidence="6">
    <location>
        <begin position="225"/>
        <end position="245"/>
    </location>
</feature>
<dbReference type="Pfam" id="PF07690">
    <property type="entry name" value="MFS_1"/>
    <property type="match status" value="1"/>
</dbReference>
<feature type="transmembrane region" description="Helical" evidence="6">
    <location>
        <begin position="126"/>
        <end position="148"/>
    </location>
</feature>
<evidence type="ECO:0000256" key="3">
    <source>
        <dbReference type="ARBA" id="ARBA00022692"/>
    </source>
</evidence>
<gene>
    <name evidence="8" type="ORF">GQX73_g5235</name>
</gene>
<dbReference type="InParanoid" id="A0A7C8J124"/>